<evidence type="ECO:0000256" key="2">
    <source>
        <dbReference type="SAM" id="Phobius"/>
    </source>
</evidence>
<name>A0A915ENC0_9BILA</name>
<sequence>MFEQILQLESSTVWNYGQAASMAYPLAKIDTINQETGKLNEDSALSLIVYGETTQHLDLLDGLLEDLLMAKWDSFAKKRWIISLLSFLFYYAIFFMAFMNRPFTMTTSVITGLEIDDEGEFIHPYEFENTHLSNNTSFFVSLSTAWFQQDQCHLWIYNNFGVSGYVRLICEPLVLFMVLFQIVSEVWDIHSIGKKRWWQVMSSFPSKLLYKFSFILILMIVPIRLLCGIGDIMLLLDNMLSLLSVICTTFHFLYFCRAIKFVGPFILMVYTIITRDMLSERLRKLNETTLLIQTGQLNESKLMDTTENILDTWQESILRLFIMTVGEFTIFYRELTICEVSSMSNIGKIMFLTFELIVSLMQFNLLIAMMTRTYELIFQTQKEWKRQWAQVILMVELSISPKSRLIALLNYSRPIGTDKRKRSFVVSRKIDSDTEIERLRREQQAHAIREEKKMILKRRLKDALNKDGRKSGLRPMTSYFMTTGTRTPMPVK</sequence>
<dbReference type="AlphaFoldDB" id="A0A915ENC0"/>
<accession>A0A915ENC0</accession>
<feature type="transmembrane region" description="Helical" evidence="2">
    <location>
        <begin position="349"/>
        <end position="368"/>
    </location>
</feature>
<feature type="transmembrane region" description="Helical" evidence="2">
    <location>
        <begin position="208"/>
        <end position="232"/>
    </location>
</feature>
<dbReference type="GO" id="GO:0005886">
    <property type="term" value="C:plasma membrane"/>
    <property type="evidence" value="ECO:0007669"/>
    <property type="project" value="TreeGrafter"/>
</dbReference>
<dbReference type="PANTHER" id="PTHR10582:SF30">
    <property type="entry name" value="ION TRANSPORT DOMAIN-CONTAINING PROTEIN"/>
    <property type="match status" value="1"/>
</dbReference>
<dbReference type="Proteomes" id="UP000887574">
    <property type="component" value="Unplaced"/>
</dbReference>
<dbReference type="GO" id="GO:0098703">
    <property type="term" value="P:calcium ion import across plasma membrane"/>
    <property type="evidence" value="ECO:0007669"/>
    <property type="project" value="TreeGrafter"/>
</dbReference>
<feature type="transmembrane region" description="Helical" evidence="2">
    <location>
        <begin position="80"/>
        <end position="99"/>
    </location>
</feature>
<keyword evidence="2" id="KW-0472">Membrane</keyword>
<dbReference type="InterPro" id="IPR024862">
    <property type="entry name" value="TRPV"/>
</dbReference>
<proteinExistence type="predicted"/>
<feature type="transmembrane region" description="Helical" evidence="2">
    <location>
        <begin position="165"/>
        <end position="187"/>
    </location>
</feature>
<keyword evidence="2" id="KW-1133">Transmembrane helix</keyword>
<keyword evidence="3" id="KW-1185">Reference proteome</keyword>
<keyword evidence="1" id="KW-0677">Repeat</keyword>
<organism evidence="3 4">
    <name type="scientific">Ditylenchus dipsaci</name>
    <dbReference type="NCBI Taxonomy" id="166011"/>
    <lineage>
        <taxon>Eukaryota</taxon>
        <taxon>Metazoa</taxon>
        <taxon>Ecdysozoa</taxon>
        <taxon>Nematoda</taxon>
        <taxon>Chromadorea</taxon>
        <taxon>Rhabditida</taxon>
        <taxon>Tylenchina</taxon>
        <taxon>Tylenchomorpha</taxon>
        <taxon>Sphaerularioidea</taxon>
        <taxon>Anguinidae</taxon>
        <taxon>Anguininae</taxon>
        <taxon>Ditylenchus</taxon>
    </lineage>
</organism>
<evidence type="ECO:0000313" key="3">
    <source>
        <dbReference type="Proteomes" id="UP000887574"/>
    </source>
</evidence>
<dbReference type="GO" id="GO:0005262">
    <property type="term" value="F:calcium channel activity"/>
    <property type="evidence" value="ECO:0007669"/>
    <property type="project" value="TreeGrafter"/>
</dbReference>
<dbReference type="PANTHER" id="PTHR10582">
    <property type="entry name" value="TRANSIENT RECEPTOR POTENTIAL ION CHANNEL PROTEIN"/>
    <property type="match status" value="1"/>
</dbReference>
<evidence type="ECO:0000256" key="1">
    <source>
        <dbReference type="ARBA" id="ARBA00022737"/>
    </source>
</evidence>
<feature type="transmembrane region" description="Helical" evidence="2">
    <location>
        <begin position="252"/>
        <end position="273"/>
    </location>
</feature>
<dbReference type="WBParaSite" id="jg7710">
    <property type="protein sequence ID" value="jg7710"/>
    <property type="gene ID" value="jg7710"/>
</dbReference>
<evidence type="ECO:0000313" key="4">
    <source>
        <dbReference type="WBParaSite" id="jg7710"/>
    </source>
</evidence>
<protein>
    <submittedName>
        <fullName evidence="4">Ion transport domain-containing protein</fullName>
    </submittedName>
</protein>
<keyword evidence="2" id="KW-0812">Transmembrane</keyword>
<reference evidence="4" key="1">
    <citation type="submission" date="2022-11" db="UniProtKB">
        <authorList>
            <consortium name="WormBaseParasite"/>
        </authorList>
    </citation>
    <scope>IDENTIFICATION</scope>
</reference>